<evidence type="ECO:0000313" key="3">
    <source>
        <dbReference type="Proteomes" id="UP000719766"/>
    </source>
</evidence>
<dbReference type="OrthoDB" id="2638035at2759"/>
<reference evidence="2" key="1">
    <citation type="journal article" date="2020" name="New Phytol.">
        <title>Comparative genomics reveals dynamic genome evolution in host specialist ectomycorrhizal fungi.</title>
        <authorList>
            <person name="Lofgren L.A."/>
            <person name="Nguyen N.H."/>
            <person name="Vilgalys R."/>
            <person name="Ruytinx J."/>
            <person name="Liao H.L."/>
            <person name="Branco S."/>
            <person name="Kuo A."/>
            <person name="LaButti K."/>
            <person name="Lipzen A."/>
            <person name="Andreopoulos W."/>
            <person name="Pangilinan J."/>
            <person name="Riley R."/>
            <person name="Hundley H."/>
            <person name="Na H."/>
            <person name="Barry K."/>
            <person name="Grigoriev I.V."/>
            <person name="Stajich J.E."/>
            <person name="Kennedy P.G."/>
        </authorList>
    </citation>
    <scope>NUCLEOTIDE SEQUENCE</scope>
    <source>
        <strain evidence="2">S12</strain>
    </source>
</reference>
<dbReference type="EMBL" id="JABBWE010000081">
    <property type="protein sequence ID" value="KAG1787254.1"/>
    <property type="molecule type" value="Genomic_DNA"/>
</dbReference>
<keyword evidence="3" id="KW-1185">Reference proteome</keyword>
<feature type="transmembrane region" description="Helical" evidence="1">
    <location>
        <begin position="9"/>
        <end position="29"/>
    </location>
</feature>
<evidence type="ECO:0000313" key="2">
    <source>
        <dbReference type="EMBL" id="KAG1787254.1"/>
    </source>
</evidence>
<feature type="transmembrane region" description="Helical" evidence="1">
    <location>
        <begin position="73"/>
        <end position="91"/>
    </location>
</feature>
<gene>
    <name evidence="2" type="ORF">HD556DRAFT_1503401</name>
</gene>
<evidence type="ECO:0000256" key="1">
    <source>
        <dbReference type="SAM" id="Phobius"/>
    </source>
</evidence>
<keyword evidence="1" id="KW-0812">Transmembrane</keyword>
<keyword evidence="1" id="KW-0472">Membrane</keyword>
<feature type="transmembrane region" description="Helical" evidence="1">
    <location>
        <begin position="111"/>
        <end position="130"/>
    </location>
</feature>
<sequence>MPIKHIANPLVRATIFVYCAGILVMIAVMNSLGSGLSRARAIGVMVSTWCLALTLSLIRMTRTEVADRQGRPVGPVQFLSYFFTFFWGIYFDPWSDESISAGLFAGVSRHTVILLGHPIFTFSIGFFADLNLQIRPLIGLEGDPVSTACYL</sequence>
<accession>A0A9P7ADH9</accession>
<name>A0A9P7ADH9_9AGAM</name>
<proteinExistence type="predicted"/>
<dbReference type="RefSeq" id="XP_041154612.1">
    <property type="nucleotide sequence ID" value="XM_041308987.1"/>
</dbReference>
<feature type="transmembrane region" description="Helical" evidence="1">
    <location>
        <begin position="41"/>
        <end position="61"/>
    </location>
</feature>
<dbReference type="GeneID" id="64602751"/>
<dbReference type="Proteomes" id="UP000719766">
    <property type="component" value="Unassembled WGS sequence"/>
</dbReference>
<protein>
    <submittedName>
        <fullName evidence="2">Uncharacterized protein</fullName>
    </submittedName>
</protein>
<keyword evidence="1" id="KW-1133">Transmembrane helix</keyword>
<dbReference type="AlphaFoldDB" id="A0A9P7ADH9"/>
<comment type="caution">
    <text evidence="2">The sequence shown here is derived from an EMBL/GenBank/DDBJ whole genome shotgun (WGS) entry which is preliminary data.</text>
</comment>
<organism evidence="2 3">
    <name type="scientific">Suillus plorans</name>
    <dbReference type="NCBI Taxonomy" id="116603"/>
    <lineage>
        <taxon>Eukaryota</taxon>
        <taxon>Fungi</taxon>
        <taxon>Dikarya</taxon>
        <taxon>Basidiomycota</taxon>
        <taxon>Agaricomycotina</taxon>
        <taxon>Agaricomycetes</taxon>
        <taxon>Agaricomycetidae</taxon>
        <taxon>Boletales</taxon>
        <taxon>Suillineae</taxon>
        <taxon>Suillaceae</taxon>
        <taxon>Suillus</taxon>
    </lineage>
</organism>